<evidence type="ECO:0000259" key="2">
    <source>
        <dbReference type="Pfam" id="PF12625"/>
    </source>
</evidence>
<protein>
    <recommendedName>
        <fullName evidence="2">HTH-type transcriptional regulator AraC-type N-terminal domain-containing protein</fullName>
    </recommendedName>
</protein>
<name>A0A811GAR9_9GAMM</name>
<proteinExistence type="predicted"/>
<dbReference type="GO" id="GO:0005829">
    <property type="term" value="C:cytosol"/>
    <property type="evidence" value="ECO:0007669"/>
    <property type="project" value="TreeGrafter"/>
</dbReference>
<keyword evidence="1" id="KW-0238">DNA-binding</keyword>
<reference evidence="3 4" key="1">
    <citation type="submission" date="2020-02" db="EMBL/GenBank/DDBJ databases">
        <authorList>
            <person name="Chaudhuri R."/>
        </authorList>
    </citation>
    <scope>NUCLEOTIDE SEQUENCE [LARGE SCALE GENOMIC DNA]</scope>
    <source>
        <strain evidence="3">SFB21</strain>
    </source>
</reference>
<evidence type="ECO:0000313" key="3">
    <source>
        <dbReference type="EMBL" id="CAB1214555.1"/>
    </source>
</evidence>
<evidence type="ECO:0000256" key="1">
    <source>
        <dbReference type="ARBA" id="ARBA00023125"/>
    </source>
</evidence>
<dbReference type="Proteomes" id="UP000489961">
    <property type="component" value="Unassembled WGS sequence"/>
</dbReference>
<dbReference type="GO" id="GO:0003700">
    <property type="term" value="F:DNA-binding transcription factor activity"/>
    <property type="evidence" value="ECO:0007669"/>
    <property type="project" value="TreeGrafter"/>
</dbReference>
<dbReference type="RefSeq" id="WP_174559509.1">
    <property type="nucleotide sequence ID" value="NZ_CADDTS010000027.1"/>
</dbReference>
<accession>A0A811GAR9</accession>
<gene>
    <name evidence="3" type="ORF">SFB21_1602</name>
</gene>
<evidence type="ECO:0000313" key="4">
    <source>
        <dbReference type="Proteomes" id="UP000489961"/>
    </source>
</evidence>
<dbReference type="InterPro" id="IPR032687">
    <property type="entry name" value="AraC-type_N"/>
</dbReference>
<dbReference type="EMBL" id="CADDTS010000027">
    <property type="protein sequence ID" value="CAB1214555.1"/>
    <property type="molecule type" value="Genomic_DNA"/>
</dbReference>
<dbReference type="Pfam" id="PF12625">
    <property type="entry name" value="Arabinose_bd"/>
    <property type="match status" value="1"/>
</dbReference>
<sequence>MSEILISHAYFQILYRYMLQHELMHLLTAAESTHLARLAESNILEKKPLSELNHFLNILKQSEVSSQLYFDIAQNCELKHYGLVGYISSHAKTFLEAAQYIEKYGTLIIDHTGGENIHLEQKAFESAVTWPLWNSDSIALNEINLFAIHLIIQQLFSQQNLKYQRIEIAHSATMPMHIYEHIFQCPVIMNASRYAFVYANHQLDTPLPQPDELLISLLSQQQNNGYSTTMPLKIH</sequence>
<comment type="caution">
    <text evidence="3">The sequence shown here is derived from an EMBL/GenBank/DDBJ whole genome shotgun (WGS) entry which is preliminary data.</text>
</comment>
<organism evidence="3 4">
    <name type="scientific">Acinetobacter bouvetii</name>
    <dbReference type="NCBI Taxonomy" id="202951"/>
    <lineage>
        <taxon>Bacteria</taxon>
        <taxon>Pseudomonadati</taxon>
        <taxon>Pseudomonadota</taxon>
        <taxon>Gammaproteobacteria</taxon>
        <taxon>Moraxellales</taxon>
        <taxon>Moraxellaceae</taxon>
        <taxon>Acinetobacter</taxon>
    </lineage>
</organism>
<dbReference type="AlphaFoldDB" id="A0A811GAR9"/>
<dbReference type="GO" id="GO:0000976">
    <property type="term" value="F:transcription cis-regulatory region binding"/>
    <property type="evidence" value="ECO:0007669"/>
    <property type="project" value="TreeGrafter"/>
</dbReference>
<dbReference type="PANTHER" id="PTHR47894">
    <property type="entry name" value="HTH-TYPE TRANSCRIPTIONAL REGULATOR GADX"/>
    <property type="match status" value="1"/>
</dbReference>
<dbReference type="PANTHER" id="PTHR47894:SF4">
    <property type="entry name" value="HTH-TYPE TRANSCRIPTIONAL REGULATOR GADX"/>
    <property type="match status" value="1"/>
</dbReference>
<feature type="domain" description="HTH-type transcriptional regulator AraC-type N-terminal" evidence="2">
    <location>
        <begin position="71"/>
        <end position="207"/>
    </location>
</feature>